<dbReference type="PANTHER" id="PTHR24016:SF0">
    <property type="entry name" value="CONSERVED OLIGOMERIC GOLGI COMPLEX SUBUNIT 4"/>
    <property type="match status" value="1"/>
</dbReference>
<dbReference type="InterPro" id="IPR048684">
    <property type="entry name" value="COG4_C"/>
</dbReference>
<comment type="similarity">
    <text evidence="2">Belongs to the COG4 family.</text>
</comment>
<reference evidence="11" key="1">
    <citation type="submission" date="2022-12" db="EMBL/GenBank/DDBJ databases">
        <authorList>
            <person name="Brejova B."/>
        </authorList>
    </citation>
    <scope>NUCLEOTIDE SEQUENCE</scope>
</reference>
<protein>
    <recommendedName>
        <fullName evidence="3">Conserved oligomeric Golgi complex subunit 4</fullName>
    </recommendedName>
    <alternativeName>
        <fullName evidence="8">Component of oligomeric Golgi complex 4</fullName>
    </alternativeName>
</protein>
<evidence type="ECO:0000313" key="11">
    <source>
        <dbReference type="EMBL" id="CAI5756453.1"/>
    </source>
</evidence>
<evidence type="ECO:0000256" key="5">
    <source>
        <dbReference type="ARBA" id="ARBA00022927"/>
    </source>
</evidence>
<feature type="compositionally biased region" description="Polar residues" evidence="9">
    <location>
        <begin position="533"/>
        <end position="548"/>
    </location>
</feature>
<keyword evidence="12" id="KW-1185">Reference proteome</keyword>
<dbReference type="EMBL" id="CANTUO010000001">
    <property type="protein sequence ID" value="CAI5756453.1"/>
    <property type="molecule type" value="Genomic_DNA"/>
</dbReference>
<feature type="domain" description="COG4 transport protein middle alpha-helical bundle" evidence="10">
    <location>
        <begin position="187"/>
        <end position="513"/>
    </location>
</feature>
<dbReference type="Pfam" id="PF08318">
    <property type="entry name" value="COG4_m"/>
    <property type="match status" value="1"/>
</dbReference>
<accession>A0A9W4XBS6</accession>
<evidence type="ECO:0000259" key="10">
    <source>
        <dbReference type="SMART" id="SM00762"/>
    </source>
</evidence>
<evidence type="ECO:0000256" key="2">
    <source>
        <dbReference type="ARBA" id="ARBA00009215"/>
    </source>
</evidence>
<evidence type="ECO:0000256" key="8">
    <source>
        <dbReference type="ARBA" id="ARBA00031340"/>
    </source>
</evidence>
<dbReference type="Pfam" id="PF20662">
    <property type="entry name" value="COG4_C"/>
    <property type="match status" value="1"/>
</dbReference>
<dbReference type="InterPro" id="IPR048682">
    <property type="entry name" value="COG4"/>
</dbReference>
<organism evidence="11 12">
    <name type="scientific">Candida verbasci</name>
    <dbReference type="NCBI Taxonomy" id="1227364"/>
    <lineage>
        <taxon>Eukaryota</taxon>
        <taxon>Fungi</taxon>
        <taxon>Dikarya</taxon>
        <taxon>Ascomycota</taxon>
        <taxon>Saccharomycotina</taxon>
        <taxon>Pichiomycetes</taxon>
        <taxon>Debaryomycetaceae</taxon>
        <taxon>Candida/Lodderomyces clade</taxon>
        <taxon>Candida</taxon>
    </lineage>
</organism>
<evidence type="ECO:0000256" key="1">
    <source>
        <dbReference type="ARBA" id="ARBA00004395"/>
    </source>
</evidence>
<dbReference type="InterPro" id="IPR013167">
    <property type="entry name" value="COG4_M"/>
</dbReference>
<keyword evidence="6" id="KW-0333">Golgi apparatus</keyword>
<evidence type="ECO:0000256" key="4">
    <source>
        <dbReference type="ARBA" id="ARBA00022448"/>
    </source>
</evidence>
<comment type="caution">
    <text evidence="11">The sequence shown here is derived from an EMBL/GenBank/DDBJ whole genome shotgun (WGS) entry which is preliminary data.</text>
</comment>
<feature type="compositionally biased region" description="Acidic residues" evidence="9">
    <location>
        <begin position="802"/>
        <end position="811"/>
    </location>
</feature>
<dbReference type="OrthoDB" id="47059at2759"/>
<feature type="compositionally biased region" description="Basic and acidic residues" evidence="9">
    <location>
        <begin position="792"/>
        <end position="801"/>
    </location>
</feature>
<gene>
    <name evidence="11" type="ORF">CANVERA_P0969</name>
</gene>
<evidence type="ECO:0000256" key="7">
    <source>
        <dbReference type="ARBA" id="ARBA00023136"/>
    </source>
</evidence>
<keyword evidence="4" id="KW-0813">Transport</keyword>
<dbReference type="AlphaFoldDB" id="A0A9W4XBS6"/>
<keyword evidence="7" id="KW-0472">Membrane</keyword>
<dbReference type="GO" id="GO:0015031">
    <property type="term" value="P:protein transport"/>
    <property type="evidence" value="ECO:0007669"/>
    <property type="project" value="UniProtKB-KW"/>
</dbReference>
<feature type="region of interest" description="Disordered" evidence="9">
    <location>
        <begin position="791"/>
        <end position="812"/>
    </location>
</feature>
<sequence>MNGKSNATFQIDNIELENEVNQLKQQFQNSPSTNDVYKLIKSIDSKISKIDSELETITDINQNSLLSDITNIELFRSNKLLQPITNSNELIRIFHHANDLGHNLTFKIKSLDYEINNVNETLKFVENIQLLKNNISQAHYAIESKNWNLAANCIKKIKSLPKELVVGKFASIVIPSTDIPELPQVTLESWISKLTDVFKSEFFKAAEERNVENLTNFFQLFPLISKEEIGLNCYSKFICKIINETSKNLINSLNNKEVQIGIFSTITMQLFENISMMISQHGPLIKKYYSETYPTALNYVINKIQKEIDLQIGVISDTFYDVRRIDKCFQDINLYNFPILSKRLNEEIEVEEYEDDFLQIREIGDILSELSAILQNWSLYCKFITMRYFQDDKTKLLLPELIAKSNFTKKINEKLLPSFETLYKFYFRRSLEKSISIEELPNLELNLKVVSKSQSPDQIPVSSVIDDVTLILNNTLKSTIQSGIPLTVKTFLGESFKIIQQDLINGFFIKNLNDNQPRYNQQLSLVSEQSQVNPTTTLSPGNSRSGTPDPNGFFKGASSALGSVVSGSNIVTGLQTSPNNPKLMNFIIYLNTIAMGQEYFEKIITNLKKDNYLRNSFPFGKDKDIIENILSSDFYDPFISITNKIIIESLINLYNQSIKQKLISVVNDFLSESNESNYIIYQNNSINDPTLLIKFTSNWQSLIKPYFQTLHKSLYTKLLRLIIVNLSNLLDKKLLVVLKKFKINEFGSIKLEKDLSYVINEVCSDNYHLREKFIRITQIVLLVGMDDEEYEESKQMKTKSGEEEDDDEDESYGINWILTPQERNQIRRYRIQ</sequence>
<dbReference type="Gene3D" id="1.20.58.1970">
    <property type="match status" value="1"/>
</dbReference>
<dbReference type="PANTHER" id="PTHR24016">
    <property type="entry name" value="CONSERVED OLIGOMERIC GOLGI COMPLEX SUBUNIT 4"/>
    <property type="match status" value="1"/>
</dbReference>
<comment type="subcellular location">
    <subcellularLocation>
        <location evidence="1">Golgi apparatus membrane</location>
        <topology evidence="1">Peripheral membrane protein</topology>
    </subcellularLocation>
</comment>
<proteinExistence type="inferred from homology"/>
<dbReference type="SMART" id="SM00762">
    <property type="entry name" value="Cog4"/>
    <property type="match status" value="1"/>
</dbReference>
<evidence type="ECO:0000256" key="9">
    <source>
        <dbReference type="SAM" id="MobiDB-lite"/>
    </source>
</evidence>
<evidence type="ECO:0000313" key="12">
    <source>
        <dbReference type="Proteomes" id="UP001152885"/>
    </source>
</evidence>
<evidence type="ECO:0000256" key="6">
    <source>
        <dbReference type="ARBA" id="ARBA00023034"/>
    </source>
</evidence>
<feature type="region of interest" description="Disordered" evidence="9">
    <location>
        <begin position="529"/>
        <end position="551"/>
    </location>
</feature>
<dbReference type="GO" id="GO:0000139">
    <property type="term" value="C:Golgi membrane"/>
    <property type="evidence" value="ECO:0007669"/>
    <property type="project" value="UniProtKB-SubCell"/>
</dbReference>
<keyword evidence="5" id="KW-0653">Protein transport</keyword>
<evidence type="ECO:0000256" key="3">
    <source>
        <dbReference type="ARBA" id="ARBA00020975"/>
    </source>
</evidence>
<dbReference type="Pfam" id="PF20663">
    <property type="entry name" value="COG4_N"/>
    <property type="match status" value="1"/>
</dbReference>
<name>A0A9W4XBS6_9ASCO</name>
<dbReference type="Proteomes" id="UP001152885">
    <property type="component" value="Unassembled WGS sequence"/>
</dbReference>
<dbReference type="InterPro" id="IPR048680">
    <property type="entry name" value="COG4_N"/>
</dbReference>